<evidence type="ECO:0000313" key="3">
    <source>
        <dbReference type="Proteomes" id="UP000177043"/>
    </source>
</evidence>
<feature type="transmembrane region" description="Helical" evidence="1">
    <location>
        <begin position="20"/>
        <end position="39"/>
    </location>
</feature>
<evidence type="ECO:0000313" key="2">
    <source>
        <dbReference type="EMBL" id="OHA58097.1"/>
    </source>
</evidence>
<protein>
    <submittedName>
        <fullName evidence="2">Uncharacterized protein</fullName>
    </submittedName>
</protein>
<proteinExistence type="predicted"/>
<organism evidence="2 3">
    <name type="scientific">Candidatus Vogelbacteria bacterium RIFOXYD1_FULL_44_32</name>
    <dbReference type="NCBI Taxonomy" id="1802438"/>
    <lineage>
        <taxon>Bacteria</taxon>
        <taxon>Candidatus Vogeliibacteriota</taxon>
    </lineage>
</organism>
<name>A0A1G2QC82_9BACT</name>
<keyword evidence="1" id="KW-0812">Transmembrane</keyword>
<keyword evidence="1" id="KW-1133">Transmembrane helix</keyword>
<gene>
    <name evidence="2" type="ORF">A2571_03595</name>
</gene>
<dbReference type="Proteomes" id="UP000177043">
    <property type="component" value="Unassembled WGS sequence"/>
</dbReference>
<dbReference type="STRING" id="1802438.A2571_03595"/>
<sequence>MTTIINTPPTGESADSGAGLVLGILLALILVILFFVYALPALRDNTPPKADNIDINVQVPADETAPIPEVTP</sequence>
<keyword evidence="1" id="KW-0472">Membrane</keyword>
<dbReference type="AlphaFoldDB" id="A0A1G2QC82"/>
<dbReference type="EMBL" id="MHTJ01000005">
    <property type="protein sequence ID" value="OHA58097.1"/>
    <property type="molecule type" value="Genomic_DNA"/>
</dbReference>
<reference evidence="2 3" key="1">
    <citation type="journal article" date="2016" name="Nat. Commun.">
        <title>Thousands of microbial genomes shed light on interconnected biogeochemical processes in an aquifer system.</title>
        <authorList>
            <person name="Anantharaman K."/>
            <person name="Brown C.T."/>
            <person name="Hug L.A."/>
            <person name="Sharon I."/>
            <person name="Castelle C.J."/>
            <person name="Probst A.J."/>
            <person name="Thomas B.C."/>
            <person name="Singh A."/>
            <person name="Wilkins M.J."/>
            <person name="Karaoz U."/>
            <person name="Brodie E.L."/>
            <person name="Williams K.H."/>
            <person name="Hubbard S.S."/>
            <person name="Banfield J.F."/>
        </authorList>
    </citation>
    <scope>NUCLEOTIDE SEQUENCE [LARGE SCALE GENOMIC DNA]</scope>
</reference>
<comment type="caution">
    <text evidence="2">The sequence shown here is derived from an EMBL/GenBank/DDBJ whole genome shotgun (WGS) entry which is preliminary data.</text>
</comment>
<evidence type="ECO:0000256" key="1">
    <source>
        <dbReference type="SAM" id="Phobius"/>
    </source>
</evidence>
<accession>A0A1G2QC82</accession>